<evidence type="ECO:0000256" key="2">
    <source>
        <dbReference type="ARBA" id="ARBA00022643"/>
    </source>
</evidence>
<evidence type="ECO:0000313" key="9">
    <source>
        <dbReference type="Proteomes" id="UP001201873"/>
    </source>
</evidence>
<keyword evidence="2" id="KW-0288">FMN</keyword>
<evidence type="ECO:0000313" key="8">
    <source>
        <dbReference type="EMBL" id="MCK9878035.1"/>
    </source>
</evidence>
<dbReference type="InterPro" id="IPR016215">
    <property type="entry name" value="NTA_MOA"/>
</dbReference>
<evidence type="ECO:0000259" key="7">
    <source>
        <dbReference type="Pfam" id="PF00296"/>
    </source>
</evidence>
<keyword evidence="3" id="KW-0560">Oxidoreductase</keyword>
<dbReference type="EMBL" id="JALKFT010000025">
    <property type="protein sequence ID" value="MCK9878035.1"/>
    <property type="molecule type" value="Genomic_DNA"/>
</dbReference>
<sequence length="330" mass="35777">MLGSPARSVDHISRGRAGVNIVTSAPTGTALNFNRAEAEHPEHDERYRIAAEHLDVLRGLWDSWEQGALVRDRESGVFFDDARLHTLDHHGEHFAAREADGVFLGPKSHPAALACAQDIARRAAAFGRTGDAAPVLFTAITPFVGSTEQEARRIHREIADLVNVDEALRYLSLNFGGHDFTGYDLDAPFPELGETGQDAFQATSTRIKGEARRSGATLRQIALDAVTPRGEFLGTPEQIADRLAHWFETGATDGFMLLEAMPQGLRTFVDHVVPILRERGLVQREYPQGTLRASLGLPVPPNRFATIEEAGPSATAAQATPRGSSSSTTA</sequence>
<dbReference type="InterPro" id="IPR011251">
    <property type="entry name" value="Luciferase-like_dom"/>
</dbReference>
<accession>A0ABT0K2P9</accession>
<dbReference type="RefSeq" id="WP_248826190.1">
    <property type="nucleotide sequence ID" value="NZ_JALKFT010000025.1"/>
</dbReference>
<proteinExistence type="inferred from homology"/>
<dbReference type="PIRSF" id="PIRSF000337">
    <property type="entry name" value="NTA_MOA"/>
    <property type="match status" value="1"/>
</dbReference>
<reference evidence="8 9" key="1">
    <citation type="submission" date="2022-04" db="EMBL/GenBank/DDBJ databases">
        <title>Genome diversity in the genus Frankia.</title>
        <authorList>
            <person name="Carlos-Shanley C."/>
            <person name="Hahn D."/>
        </authorList>
    </citation>
    <scope>NUCLEOTIDE SEQUENCE [LARGE SCALE GENOMIC DNA]</scope>
    <source>
        <strain evidence="8 9">Ag45/Mut15</strain>
    </source>
</reference>
<dbReference type="PANTHER" id="PTHR30011:SF16">
    <property type="entry name" value="C2H2 FINGER DOMAIN TRANSCRIPTION FACTOR (EUROFUNG)-RELATED"/>
    <property type="match status" value="1"/>
</dbReference>
<feature type="compositionally biased region" description="Polar residues" evidence="6">
    <location>
        <begin position="315"/>
        <end position="330"/>
    </location>
</feature>
<comment type="similarity">
    <text evidence="5">Belongs to the NtaA/SnaA/DszA monooxygenase family.</text>
</comment>
<dbReference type="Gene3D" id="3.20.20.30">
    <property type="entry name" value="Luciferase-like domain"/>
    <property type="match status" value="2"/>
</dbReference>
<dbReference type="InterPro" id="IPR051260">
    <property type="entry name" value="Diverse_substr_monoxygenases"/>
</dbReference>
<evidence type="ECO:0000256" key="3">
    <source>
        <dbReference type="ARBA" id="ARBA00023002"/>
    </source>
</evidence>
<evidence type="ECO:0000256" key="4">
    <source>
        <dbReference type="ARBA" id="ARBA00023033"/>
    </source>
</evidence>
<protein>
    <submittedName>
        <fullName evidence="8">LLM class flavin-dependent oxidoreductase</fullName>
    </submittedName>
</protein>
<feature type="domain" description="Luciferase-like" evidence="7">
    <location>
        <begin position="8"/>
        <end position="252"/>
    </location>
</feature>
<organism evidence="8 9">
    <name type="scientific">Frankia umida</name>
    <dbReference type="NCBI Taxonomy" id="573489"/>
    <lineage>
        <taxon>Bacteria</taxon>
        <taxon>Bacillati</taxon>
        <taxon>Actinomycetota</taxon>
        <taxon>Actinomycetes</taxon>
        <taxon>Frankiales</taxon>
        <taxon>Frankiaceae</taxon>
        <taxon>Frankia</taxon>
    </lineage>
</organism>
<evidence type="ECO:0000256" key="6">
    <source>
        <dbReference type="SAM" id="MobiDB-lite"/>
    </source>
</evidence>
<feature type="region of interest" description="Disordered" evidence="6">
    <location>
        <begin position="309"/>
        <end position="330"/>
    </location>
</feature>
<evidence type="ECO:0000256" key="1">
    <source>
        <dbReference type="ARBA" id="ARBA00022630"/>
    </source>
</evidence>
<keyword evidence="1" id="KW-0285">Flavoprotein</keyword>
<dbReference type="SUPFAM" id="SSF51679">
    <property type="entry name" value="Bacterial luciferase-like"/>
    <property type="match status" value="1"/>
</dbReference>
<dbReference type="PANTHER" id="PTHR30011">
    <property type="entry name" value="ALKANESULFONATE MONOOXYGENASE-RELATED"/>
    <property type="match status" value="1"/>
</dbReference>
<gene>
    <name evidence="8" type="ORF">MXD59_20045</name>
</gene>
<keyword evidence="4" id="KW-0503">Monooxygenase</keyword>
<dbReference type="Proteomes" id="UP001201873">
    <property type="component" value="Unassembled WGS sequence"/>
</dbReference>
<dbReference type="InterPro" id="IPR036661">
    <property type="entry name" value="Luciferase-like_sf"/>
</dbReference>
<comment type="caution">
    <text evidence="8">The sequence shown here is derived from an EMBL/GenBank/DDBJ whole genome shotgun (WGS) entry which is preliminary data.</text>
</comment>
<evidence type="ECO:0000256" key="5">
    <source>
        <dbReference type="ARBA" id="ARBA00033748"/>
    </source>
</evidence>
<name>A0ABT0K2P9_9ACTN</name>
<keyword evidence="9" id="KW-1185">Reference proteome</keyword>
<dbReference type="Pfam" id="PF00296">
    <property type="entry name" value="Bac_luciferase"/>
    <property type="match status" value="1"/>
</dbReference>